<gene>
    <name evidence="3" type="ORF">CRM82_08740</name>
</gene>
<evidence type="ECO:0000256" key="2">
    <source>
        <dbReference type="SAM" id="SignalP"/>
    </source>
</evidence>
<keyword evidence="4" id="KW-1185">Reference proteome</keyword>
<dbReference type="OrthoDB" id="5297272at2"/>
<proteinExistence type="predicted"/>
<evidence type="ECO:0000313" key="3">
    <source>
        <dbReference type="EMBL" id="PEH88676.1"/>
    </source>
</evidence>
<dbReference type="GeneID" id="80800688"/>
<protein>
    <submittedName>
        <fullName evidence="3">Uncharacterized protein</fullName>
    </submittedName>
</protein>
<dbReference type="RefSeq" id="WP_066539182.1">
    <property type="nucleotide sequence ID" value="NZ_DALZQJ010000002.1"/>
</dbReference>
<feature type="chain" id="PRO_5012698852" evidence="2">
    <location>
        <begin position="24"/>
        <end position="195"/>
    </location>
</feature>
<feature type="signal peptide" evidence="2">
    <location>
        <begin position="1"/>
        <end position="23"/>
    </location>
</feature>
<dbReference type="STRING" id="1219032.GCA_001515545_02852"/>
<evidence type="ECO:0000313" key="4">
    <source>
        <dbReference type="Proteomes" id="UP000220246"/>
    </source>
</evidence>
<keyword evidence="2" id="KW-0732">Signal</keyword>
<evidence type="ECO:0000256" key="1">
    <source>
        <dbReference type="SAM" id="MobiDB-lite"/>
    </source>
</evidence>
<comment type="caution">
    <text evidence="3">The sequence shown here is derived from an EMBL/GenBank/DDBJ whole genome shotgun (WGS) entry which is preliminary data.</text>
</comment>
<dbReference type="EMBL" id="PDEA01000001">
    <property type="protein sequence ID" value="PEH88676.1"/>
    <property type="molecule type" value="Genomic_DNA"/>
</dbReference>
<dbReference type="AlphaFoldDB" id="A0A2A7UU00"/>
<feature type="region of interest" description="Disordered" evidence="1">
    <location>
        <begin position="174"/>
        <end position="195"/>
    </location>
</feature>
<reference evidence="4" key="1">
    <citation type="submission" date="2017-09" db="EMBL/GenBank/DDBJ databases">
        <title>FDA dAtabase for Regulatory Grade micrObial Sequences (FDA-ARGOS): Supporting development and validation of Infectious Disease Dx tests.</title>
        <authorList>
            <person name="Minogue T."/>
            <person name="Wolcott M."/>
            <person name="Wasieloski L."/>
            <person name="Aguilar W."/>
            <person name="Moore D."/>
            <person name="Tallon L."/>
            <person name="Sadzewicz L."/>
            <person name="Ott S."/>
            <person name="Zhao X."/>
            <person name="Nagaraj S."/>
            <person name="Vavikolanu K."/>
            <person name="Aluvathingal J."/>
            <person name="Nadendla S."/>
            <person name="Sichtig H."/>
        </authorList>
    </citation>
    <scope>NUCLEOTIDE SEQUENCE [LARGE SCALE GENOMIC DNA]</scope>
    <source>
        <strain evidence="4">FDAARGOS_394</strain>
    </source>
</reference>
<accession>A0A2A7UU00</accession>
<dbReference type="Proteomes" id="UP000220246">
    <property type="component" value="Unassembled WGS sequence"/>
</dbReference>
<organism evidence="3 4">
    <name type="scientific">Comamonas terrigena</name>
    <dbReference type="NCBI Taxonomy" id="32013"/>
    <lineage>
        <taxon>Bacteria</taxon>
        <taxon>Pseudomonadati</taxon>
        <taxon>Pseudomonadota</taxon>
        <taxon>Betaproteobacteria</taxon>
        <taxon>Burkholderiales</taxon>
        <taxon>Comamonadaceae</taxon>
        <taxon>Comamonas</taxon>
    </lineage>
</organism>
<name>A0A2A7UU00_COMTR</name>
<sequence>MKTLIASVIALVPALMLVQPAAATVQPKPAAAKKAAPAAKASTAKKTTTAKKPAAAKGAVAAAAGAGAATAVAASALSPEALSLADRVHTGRIGCELGQHVNVTKDGNNPGYFHVDGNGFKYHMSPVATSTGVVRLEDKQAGAVWLQIANKSMLMNQKQGQRLADECMSSEQTQVAEAIKRNPPPSLLENPAAGK</sequence>